<reference evidence="2 3" key="1">
    <citation type="submission" date="2012-08" db="EMBL/GenBank/DDBJ databases">
        <title>Oryza genome evolution.</title>
        <authorList>
            <person name="Wing R.A."/>
        </authorList>
    </citation>
    <scope>NUCLEOTIDE SEQUENCE</scope>
</reference>
<keyword evidence="3" id="KW-1185">Reference proteome</keyword>
<organism evidence="2 3">
    <name type="scientific">Leersia perrieri</name>
    <dbReference type="NCBI Taxonomy" id="77586"/>
    <lineage>
        <taxon>Eukaryota</taxon>
        <taxon>Viridiplantae</taxon>
        <taxon>Streptophyta</taxon>
        <taxon>Embryophyta</taxon>
        <taxon>Tracheophyta</taxon>
        <taxon>Spermatophyta</taxon>
        <taxon>Magnoliopsida</taxon>
        <taxon>Liliopsida</taxon>
        <taxon>Poales</taxon>
        <taxon>Poaceae</taxon>
        <taxon>BOP clade</taxon>
        <taxon>Oryzoideae</taxon>
        <taxon>Oryzeae</taxon>
        <taxon>Oryzinae</taxon>
        <taxon>Leersia</taxon>
    </lineage>
</organism>
<sequence>MDSSMDWASLQADLLYSITRHLREPEDFVRFRAVCPQWRSAVRHTDHAFFQPWIMASRWHEDEYSEDVRFYSLSREKAIKVCVPDMKGKRVAASGSGHLVAIDKDDDLSAVLVNPLTGKITMLPRLPESIFHDKGAHGWVAGEGAIVVVLSNWLSESTALWYHGGGINMDSWAVVPQRKLGLRMPYYVQMLAAHGDHMQKNLTEADGDDEDAIVLQQFMQKVEVLGDSRPTSGNDLFRATTPYHHEWFSLYRIVGKENVLVHDIGDAVVVQSRANCARTYMILGSQYFATLSSKNSFYYLGKQFCHSDVYNALYKKCLASEQVTFMKRLPEDWKLCDEWFMPTLK</sequence>
<proteinExistence type="predicted"/>
<reference evidence="3" key="2">
    <citation type="submission" date="2013-12" db="EMBL/GenBank/DDBJ databases">
        <authorList>
            <person name="Yu Y."/>
            <person name="Lee S."/>
            <person name="de Baynast K."/>
            <person name="Wissotski M."/>
            <person name="Liu L."/>
            <person name="Talag J."/>
            <person name="Goicoechea J."/>
            <person name="Angelova A."/>
            <person name="Jetty R."/>
            <person name="Kudrna D."/>
            <person name="Golser W."/>
            <person name="Rivera L."/>
            <person name="Zhang J."/>
            <person name="Wing R."/>
        </authorList>
    </citation>
    <scope>NUCLEOTIDE SEQUENCE</scope>
</reference>
<dbReference type="InterPro" id="IPR036047">
    <property type="entry name" value="F-box-like_dom_sf"/>
</dbReference>
<evidence type="ECO:0000313" key="2">
    <source>
        <dbReference type="EnsemblPlants" id="LPERR01G15850.1"/>
    </source>
</evidence>
<protein>
    <recommendedName>
        <fullName evidence="1">KIB1-4 beta-propeller domain-containing protein</fullName>
    </recommendedName>
</protein>
<dbReference type="eggNOG" id="ENOG502R4AG">
    <property type="taxonomic scope" value="Eukaryota"/>
</dbReference>
<evidence type="ECO:0000259" key="1">
    <source>
        <dbReference type="Pfam" id="PF03478"/>
    </source>
</evidence>
<dbReference type="Gene3D" id="1.20.1280.50">
    <property type="match status" value="1"/>
</dbReference>
<dbReference type="SUPFAM" id="SSF81383">
    <property type="entry name" value="F-box domain"/>
    <property type="match status" value="1"/>
</dbReference>
<dbReference type="PANTHER" id="PTHR33165">
    <property type="entry name" value="F-BOX DOMAIN CONTAINING PROTEIN-LIKE-RELATED"/>
    <property type="match status" value="1"/>
</dbReference>
<dbReference type="PANTHER" id="PTHR33165:SF76">
    <property type="entry name" value="OS01G0526550 PROTEIN"/>
    <property type="match status" value="1"/>
</dbReference>
<dbReference type="InterPro" id="IPR005174">
    <property type="entry name" value="KIB1-4_b-propeller"/>
</dbReference>
<accession>A0A0D9V1N3</accession>
<dbReference type="EnsemblPlants" id="LPERR01G15850.1">
    <property type="protein sequence ID" value="LPERR01G15850.1"/>
    <property type="gene ID" value="LPERR01G15850"/>
</dbReference>
<reference evidence="2" key="3">
    <citation type="submission" date="2015-04" db="UniProtKB">
        <authorList>
            <consortium name="EnsemblPlants"/>
        </authorList>
    </citation>
    <scope>IDENTIFICATION</scope>
</reference>
<name>A0A0D9V1N3_9ORYZ</name>
<dbReference type="HOGENOM" id="CLU_832619_0_0_1"/>
<evidence type="ECO:0000313" key="3">
    <source>
        <dbReference type="Proteomes" id="UP000032180"/>
    </source>
</evidence>
<dbReference type="Proteomes" id="UP000032180">
    <property type="component" value="Chromosome 1"/>
</dbReference>
<feature type="domain" description="KIB1-4 beta-propeller" evidence="1">
    <location>
        <begin position="70"/>
        <end position="195"/>
    </location>
</feature>
<dbReference type="AlphaFoldDB" id="A0A0D9V1N3"/>
<dbReference type="Pfam" id="PF03478">
    <property type="entry name" value="Beta-prop_KIB1-4"/>
    <property type="match status" value="1"/>
</dbReference>
<dbReference type="Gramene" id="LPERR01G15850.1">
    <property type="protein sequence ID" value="LPERR01G15850.1"/>
    <property type="gene ID" value="LPERR01G15850"/>
</dbReference>